<evidence type="ECO:0000313" key="4">
    <source>
        <dbReference type="EMBL" id="KAL2732214.1"/>
    </source>
</evidence>
<evidence type="ECO:0000313" key="1">
    <source>
        <dbReference type="EMBL" id="KAL2725979.1"/>
    </source>
</evidence>
<dbReference type="EMBL" id="JAUDFV010000088">
    <property type="protein sequence ID" value="KAL2732214.1"/>
    <property type="molecule type" value="Genomic_DNA"/>
</dbReference>
<dbReference type="Proteomes" id="UP001607302">
    <property type="component" value="Unassembled WGS sequence"/>
</dbReference>
<dbReference type="EMBL" id="JAUDFV010000134">
    <property type="protein sequence ID" value="KAL2725983.1"/>
    <property type="molecule type" value="Genomic_DNA"/>
</dbReference>
<organism evidence="4 5">
    <name type="scientific">Vespula squamosa</name>
    <name type="common">Southern yellow jacket</name>
    <name type="synonym">Wasp</name>
    <dbReference type="NCBI Taxonomy" id="30214"/>
    <lineage>
        <taxon>Eukaryota</taxon>
        <taxon>Metazoa</taxon>
        <taxon>Ecdysozoa</taxon>
        <taxon>Arthropoda</taxon>
        <taxon>Hexapoda</taxon>
        <taxon>Insecta</taxon>
        <taxon>Pterygota</taxon>
        <taxon>Neoptera</taxon>
        <taxon>Endopterygota</taxon>
        <taxon>Hymenoptera</taxon>
        <taxon>Apocrita</taxon>
        <taxon>Aculeata</taxon>
        <taxon>Vespoidea</taxon>
        <taxon>Vespidae</taxon>
        <taxon>Vespinae</taxon>
        <taxon>Vespula</taxon>
    </lineage>
</organism>
<proteinExistence type="predicted"/>
<evidence type="ECO:0000313" key="5">
    <source>
        <dbReference type="Proteomes" id="UP001607302"/>
    </source>
</evidence>
<sequence>MTLFVKSAKKFVPKVNKYFSLLRSNKSPNRNCITSDLIGMIISISICFINKSCLYENFEKLPKDPDFCYYILQLLSEEEREAMCEACDVPEE</sequence>
<gene>
    <name evidence="4" type="ORF">V1478_004263</name>
    <name evidence="2" type="ORF">V1478_007654</name>
    <name evidence="3" type="ORF">V1478_007667</name>
    <name evidence="1" type="ORF">V1478_007672</name>
</gene>
<dbReference type="EMBL" id="JAUDFV010000134">
    <property type="protein sequence ID" value="KAL2725996.1"/>
    <property type="molecule type" value="Genomic_DNA"/>
</dbReference>
<evidence type="ECO:0000313" key="3">
    <source>
        <dbReference type="EMBL" id="KAL2725996.1"/>
    </source>
</evidence>
<name>A0ABD2BHI8_VESSQ</name>
<dbReference type="EMBL" id="JAUDFV010000135">
    <property type="protein sequence ID" value="KAL2725979.1"/>
    <property type="molecule type" value="Genomic_DNA"/>
</dbReference>
<comment type="caution">
    <text evidence="4">The sequence shown here is derived from an EMBL/GenBank/DDBJ whole genome shotgun (WGS) entry which is preliminary data.</text>
</comment>
<dbReference type="AlphaFoldDB" id="A0ABD2BHI8"/>
<keyword evidence="5" id="KW-1185">Reference proteome</keyword>
<reference evidence="4 5" key="1">
    <citation type="journal article" date="2024" name="Ann. Entomol. Soc. Am.">
        <title>Genomic analyses of the southern and eastern yellowjacket wasps (Hymenoptera: Vespidae) reveal evolutionary signatures of social life.</title>
        <authorList>
            <person name="Catto M.A."/>
            <person name="Caine P.B."/>
            <person name="Orr S.E."/>
            <person name="Hunt B.G."/>
            <person name="Goodisman M.A.D."/>
        </authorList>
    </citation>
    <scope>NUCLEOTIDE SEQUENCE [LARGE SCALE GENOMIC DNA]</scope>
    <source>
        <strain evidence="4">233</strain>
        <tissue evidence="4">Head and thorax</tissue>
    </source>
</reference>
<protein>
    <submittedName>
        <fullName evidence="4">Uncharacterized protein</fullName>
    </submittedName>
</protein>
<evidence type="ECO:0000313" key="2">
    <source>
        <dbReference type="EMBL" id="KAL2725983.1"/>
    </source>
</evidence>
<accession>A0ABD2BHI8</accession>